<protein>
    <submittedName>
        <fullName evidence="2">Uncharacterized protein</fullName>
    </submittedName>
</protein>
<evidence type="ECO:0000313" key="2">
    <source>
        <dbReference type="EMBL" id="KAF1996768.1"/>
    </source>
</evidence>
<dbReference type="Proteomes" id="UP000799779">
    <property type="component" value="Unassembled WGS sequence"/>
</dbReference>
<dbReference type="OrthoDB" id="3799527at2759"/>
<evidence type="ECO:0000313" key="3">
    <source>
        <dbReference type="Proteomes" id="UP000799779"/>
    </source>
</evidence>
<evidence type="ECO:0000256" key="1">
    <source>
        <dbReference type="SAM" id="MobiDB-lite"/>
    </source>
</evidence>
<gene>
    <name evidence="2" type="ORF">P154DRAFT_537704</name>
</gene>
<dbReference type="AlphaFoldDB" id="A0A6A5W6Q3"/>
<reference evidence="2" key="1">
    <citation type="journal article" date="2020" name="Stud. Mycol.">
        <title>101 Dothideomycetes genomes: a test case for predicting lifestyles and emergence of pathogens.</title>
        <authorList>
            <person name="Haridas S."/>
            <person name="Albert R."/>
            <person name="Binder M."/>
            <person name="Bloem J."/>
            <person name="Labutti K."/>
            <person name="Salamov A."/>
            <person name="Andreopoulos B."/>
            <person name="Baker S."/>
            <person name="Barry K."/>
            <person name="Bills G."/>
            <person name="Bluhm B."/>
            <person name="Cannon C."/>
            <person name="Castanera R."/>
            <person name="Culley D."/>
            <person name="Daum C."/>
            <person name="Ezra D."/>
            <person name="Gonzalez J."/>
            <person name="Henrissat B."/>
            <person name="Kuo A."/>
            <person name="Liang C."/>
            <person name="Lipzen A."/>
            <person name="Lutzoni F."/>
            <person name="Magnuson J."/>
            <person name="Mondo S."/>
            <person name="Nolan M."/>
            <person name="Ohm R."/>
            <person name="Pangilinan J."/>
            <person name="Park H.-J."/>
            <person name="Ramirez L."/>
            <person name="Alfaro M."/>
            <person name="Sun H."/>
            <person name="Tritt A."/>
            <person name="Yoshinaga Y."/>
            <person name="Zwiers L.-H."/>
            <person name="Turgeon B."/>
            <person name="Goodwin S."/>
            <person name="Spatafora J."/>
            <person name="Crous P."/>
            <person name="Grigoriev I."/>
        </authorList>
    </citation>
    <scope>NUCLEOTIDE SEQUENCE</scope>
    <source>
        <strain evidence="2">CBS 123094</strain>
    </source>
</reference>
<proteinExistence type="predicted"/>
<dbReference type="SUPFAM" id="SSF52047">
    <property type="entry name" value="RNI-like"/>
    <property type="match status" value="1"/>
</dbReference>
<sequence length="470" mass="53525">MSSIFSYIAEPRFDILEQRNQYYHDDNIHPFDLVRYVGRPGPFGYLFYQNASNGNLQLRLVCRAFNRAMTRTYFKLKDAVIYAWKANEVQNIRDFIMDETSIIAPFVSRLVIMLSLDDRIPSLFDLDRLTRRAPMVDDLEYQNELDLMNTSLRAFLPMLEDMVVRLPRLESIVVSMPEEWRSDGPAYPDSDGGSGSGEEKIEDLGPIKELDLLELVRISMATIFSSPRISLNFLTYLRLTLPSAYDFAIIGSKISATVASQLRHLYLEYIDGTGPGGDRHYTQHWQGDSDSEGDEDHPFSNLQNRFPNTAYMGDMCTLIGRCHNLESLGLHCTQPINLDLLDWRPNSPGLKNLYLARAITSADKLLSLLSPDAITAFYVRDVSLISGTWGSVFDRLCSSPSLIYVDVYNIIYDKYGESAPYAEHNNRPWENVSVMWSDRDEDSISLSDMIHAVQARKGKVSPELEQELGD</sequence>
<accession>A0A6A5W6Q3</accession>
<feature type="region of interest" description="Disordered" evidence="1">
    <location>
        <begin position="182"/>
        <end position="201"/>
    </location>
</feature>
<organism evidence="2 3">
    <name type="scientific">Amniculicola lignicola CBS 123094</name>
    <dbReference type="NCBI Taxonomy" id="1392246"/>
    <lineage>
        <taxon>Eukaryota</taxon>
        <taxon>Fungi</taxon>
        <taxon>Dikarya</taxon>
        <taxon>Ascomycota</taxon>
        <taxon>Pezizomycotina</taxon>
        <taxon>Dothideomycetes</taxon>
        <taxon>Pleosporomycetidae</taxon>
        <taxon>Pleosporales</taxon>
        <taxon>Amniculicolaceae</taxon>
        <taxon>Amniculicola</taxon>
    </lineage>
</organism>
<dbReference type="EMBL" id="ML977621">
    <property type="protein sequence ID" value="KAF1996768.1"/>
    <property type="molecule type" value="Genomic_DNA"/>
</dbReference>
<feature type="region of interest" description="Disordered" evidence="1">
    <location>
        <begin position="278"/>
        <end position="298"/>
    </location>
</feature>
<name>A0A6A5W6Q3_9PLEO</name>
<keyword evidence="3" id="KW-1185">Reference proteome</keyword>